<dbReference type="InterPro" id="IPR005946">
    <property type="entry name" value="Rib-P_diPkinase"/>
</dbReference>
<dbReference type="Gene3D" id="3.40.50.2020">
    <property type="match status" value="2"/>
</dbReference>
<dbReference type="GO" id="GO:0016301">
    <property type="term" value="F:kinase activity"/>
    <property type="evidence" value="ECO:0007669"/>
    <property type="project" value="UniProtKB-KW"/>
</dbReference>
<keyword evidence="5" id="KW-0418">Kinase</keyword>
<feature type="domain" description="Phosphoribosyltransferase" evidence="3">
    <location>
        <begin position="154"/>
        <end position="263"/>
    </location>
</feature>
<dbReference type="NCBIfam" id="TIGR01251">
    <property type="entry name" value="ribP_PPkin"/>
    <property type="match status" value="1"/>
</dbReference>
<feature type="domain" description="Ribose-phosphate pyrophosphokinase N-terminal" evidence="4">
    <location>
        <begin position="6"/>
        <end position="110"/>
    </location>
</feature>
<evidence type="ECO:0000256" key="2">
    <source>
        <dbReference type="RuleBase" id="RU004324"/>
    </source>
</evidence>
<organism evidence="5 6">
    <name type="scientific">Thiohalomonas denitrificans</name>
    <dbReference type="NCBI Taxonomy" id="415747"/>
    <lineage>
        <taxon>Bacteria</taxon>
        <taxon>Pseudomonadati</taxon>
        <taxon>Pseudomonadota</taxon>
        <taxon>Gammaproteobacteria</taxon>
        <taxon>Thiohalomonadales</taxon>
        <taxon>Thiohalomonadaceae</taxon>
        <taxon>Thiohalomonas</taxon>
    </lineage>
</organism>
<dbReference type="GO" id="GO:0000287">
    <property type="term" value="F:magnesium ion binding"/>
    <property type="evidence" value="ECO:0007669"/>
    <property type="project" value="InterPro"/>
</dbReference>
<dbReference type="InterPro" id="IPR029057">
    <property type="entry name" value="PRTase-like"/>
</dbReference>
<dbReference type="AlphaFoldDB" id="A0A1G5PM10"/>
<dbReference type="RefSeq" id="WP_092991967.1">
    <property type="nucleotide sequence ID" value="NZ_FMWD01000001.1"/>
</dbReference>
<sequence length="290" mass="31998">MILGFSDYEAQGRRLAERLEQTFQAIDIHRFPDGESKVTVPAELPERVILCRSLDRPNDKLIELMLAARTARESGARHLTLVAPYLCYMRQDIAFSPGEAVSQRIVGQFLAGLFDAVITVDPHLHRIERLEQAIPTGAAISLSAAPAMSAFLADNETDPLLLGPDEEARQWVRAIAEPAGLEYAVAHKERRGDRDVRVVLPKHDFAGRTVILIDDMISTGRTLITVARALKETGVGSIRCLVTHPLFADDATRHLQEAGVDRLWSSDSITHASNAVALDQTLAKAIRRLE</sequence>
<name>A0A1G5PM10_9GAMM</name>
<dbReference type="SMART" id="SM01400">
    <property type="entry name" value="Pribosyltran_N"/>
    <property type="match status" value="1"/>
</dbReference>
<accession>A0A1G5PM10</accession>
<dbReference type="NCBIfam" id="NF005537">
    <property type="entry name" value="PRK07199.1"/>
    <property type="match status" value="1"/>
</dbReference>
<gene>
    <name evidence="5" type="ORF">SAMN03097708_00356</name>
</gene>
<keyword evidence="1 2" id="KW-0545">Nucleotide biosynthesis</keyword>
<evidence type="ECO:0000259" key="3">
    <source>
        <dbReference type="Pfam" id="PF00156"/>
    </source>
</evidence>
<keyword evidence="5" id="KW-0808">Transferase</keyword>
<proteinExistence type="inferred from homology"/>
<dbReference type="InterPro" id="IPR029099">
    <property type="entry name" value="Pribosyltran_N"/>
</dbReference>
<evidence type="ECO:0000259" key="4">
    <source>
        <dbReference type="Pfam" id="PF13793"/>
    </source>
</evidence>
<reference evidence="5 6" key="1">
    <citation type="submission" date="2016-10" db="EMBL/GenBank/DDBJ databases">
        <authorList>
            <person name="de Groot N.N."/>
        </authorList>
    </citation>
    <scope>NUCLEOTIDE SEQUENCE [LARGE SCALE GENOMIC DNA]</scope>
    <source>
        <strain evidence="5 6">HLD2</strain>
    </source>
</reference>
<dbReference type="InterPro" id="IPR000836">
    <property type="entry name" value="PRTase_dom"/>
</dbReference>
<dbReference type="PANTHER" id="PTHR10210:SF41">
    <property type="entry name" value="RIBOSE-PHOSPHATE PYROPHOSPHOKINASE 1, CHLOROPLASTIC"/>
    <property type="match status" value="1"/>
</dbReference>
<evidence type="ECO:0000313" key="6">
    <source>
        <dbReference type="Proteomes" id="UP000199648"/>
    </source>
</evidence>
<dbReference type="Pfam" id="PF00156">
    <property type="entry name" value="Pribosyltran"/>
    <property type="match status" value="1"/>
</dbReference>
<dbReference type="Proteomes" id="UP000199648">
    <property type="component" value="Unassembled WGS sequence"/>
</dbReference>
<dbReference type="GO" id="GO:0002189">
    <property type="term" value="C:ribose phosphate diphosphokinase complex"/>
    <property type="evidence" value="ECO:0007669"/>
    <property type="project" value="TreeGrafter"/>
</dbReference>
<dbReference type="Pfam" id="PF13793">
    <property type="entry name" value="Pribosyltran_N"/>
    <property type="match status" value="1"/>
</dbReference>
<dbReference type="STRING" id="415747.SAMN03097708_00356"/>
<evidence type="ECO:0000256" key="1">
    <source>
        <dbReference type="ARBA" id="ARBA00022727"/>
    </source>
</evidence>
<dbReference type="CDD" id="cd06223">
    <property type="entry name" value="PRTases_typeI"/>
    <property type="match status" value="1"/>
</dbReference>
<dbReference type="GO" id="GO:0005737">
    <property type="term" value="C:cytoplasm"/>
    <property type="evidence" value="ECO:0007669"/>
    <property type="project" value="TreeGrafter"/>
</dbReference>
<dbReference type="GO" id="GO:0004749">
    <property type="term" value="F:ribose phosphate diphosphokinase activity"/>
    <property type="evidence" value="ECO:0007669"/>
    <property type="project" value="TreeGrafter"/>
</dbReference>
<evidence type="ECO:0000313" key="5">
    <source>
        <dbReference type="EMBL" id="SCZ50180.1"/>
    </source>
</evidence>
<comment type="similarity">
    <text evidence="2">Belongs to the ribose-phosphate pyrophosphokinase family.</text>
</comment>
<dbReference type="EMBL" id="FMWD01000001">
    <property type="protein sequence ID" value="SCZ50180.1"/>
    <property type="molecule type" value="Genomic_DNA"/>
</dbReference>
<keyword evidence="6" id="KW-1185">Reference proteome</keyword>
<dbReference type="GO" id="GO:0006015">
    <property type="term" value="P:5-phosphoribose 1-diphosphate biosynthetic process"/>
    <property type="evidence" value="ECO:0007669"/>
    <property type="project" value="TreeGrafter"/>
</dbReference>
<dbReference type="OrthoDB" id="324294at2"/>
<dbReference type="SUPFAM" id="SSF53271">
    <property type="entry name" value="PRTase-like"/>
    <property type="match status" value="2"/>
</dbReference>
<protein>
    <submittedName>
        <fullName evidence="5">Ribose-phosphate pyrophosphokinase</fullName>
    </submittedName>
</protein>
<dbReference type="PANTHER" id="PTHR10210">
    <property type="entry name" value="RIBOSE-PHOSPHATE DIPHOSPHOKINASE FAMILY MEMBER"/>
    <property type="match status" value="1"/>
</dbReference>
<dbReference type="GO" id="GO:0006164">
    <property type="term" value="P:purine nucleotide biosynthetic process"/>
    <property type="evidence" value="ECO:0007669"/>
    <property type="project" value="TreeGrafter"/>
</dbReference>